<proteinExistence type="predicted"/>
<dbReference type="KEGG" id="buu:WS70_28730"/>
<accession>A0A1B4FPN1</accession>
<gene>
    <name evidence="2" type="ORF">WS70_28730</name>
</gene>
<feature type="region of interest" description="Disordered" evidence="1">
    <location>
        <begin position="91"/>
        <end position="110"/>
    </location>
</feature>
<sequence>MRETADAGGARLSGRTATFERRRARRAASQPAAACGQRRSCRTRRMAIGTGVCVAPTARRAAPARRMQRPGTHTRVSNLVLAGAWTAAGRPATNGRALRPGEIARRARRQ</sequence>
<dbReference type="AlphaFoldDB" id="A0A1B4FPN1"/>
<feature type="region of interest" description="Disordered" evidence="1">
    <location>
        <begin position="1"/>
        <end position="31"/>
    </location>
</feature>
<organism evidence="2 3">
    <name type="scientific">Burkholderia mayonis</name>
    <dbReference type="NCBI Taxonomy" id="1385591"/>
    <lineage>
        <taxon>Bacteria</taxon>
        <taxon>Pseudomonadati</taxon>
        <taxon>Pseudomonadota</taxon>
        <taxon>Betaproteobacteria</taxon>
        <taxon>Burkholderiales</taxon>
        <taxon>Burkholderiaceae</taxon>
        <taxon>Burkholderia</taxon>
        <taxon>pseudomallei group</taxon>
    </lineage>
</organism>
<evidence type="ECO:0000313" key="3">
    <source>
        <dbReference type="Proteomes" id="UP000062519"/>
    </source>
</evidence>
<evidence type="ECO:0000313" key="2">
    <source>
        <dbReference type="EMBL" id="AOJ05637.1"/>
    </source>
</evidence>
<reference evidence="2 3" key="1">
    <citation type="submission" date="2015-12" db="EMBL/GenBank/DDBJ databases">
        <title>Diversity of Burkholderia near neighbor genomes.</title>
        <authorList>
            <person name="Sahl J."/>
            <person name="Wagner D."/>
            <person name="Keim P."/>
        </authorList>
    </citation>
    <scope>NUCLEOTIDE SEQUENCE [LARGE SCALE GENOMIC DNA]</scope>
    <source>
        <strain evidence="2 3">BDU6</strain>
    </source>
</reference>
<keyword evidence="3" id="KW-1185">Reference proteome</keyword>
<dbReference type="Proteomes" id="UP000062519">
    <property type="component" value="Chromosome 2"/>
</dbReference>
<dbReference type="EMBL" id="CP013387">
    <property type="protein sequence ID" value="AOJ05637.1"/>
    <property type="molecule type" value="Genomic_DNA"/>
</dbReference>
<evidence type="ECO:0000256" key="1">
    <source>
        <dbReference type="SAM" id="MobiDB-lite"/>
    </source>
</evidence>
<protein>
    <submittedName>
        <fullName evidence="2">Uncharacterized protein</fullName>
    </submittedName>
</protein>
<name>A0A1B4FPN1_9BURK</name>
<dbReference type="RefSeq" id="WP_059597225.1">
    <property type="nucleotide sequence ID" value="NZ_CP013387.1"/>
</dbReference>